<evidence type="ECO:0000256" key="1">
    <source>
        <dbReference type="ARBA" id="ARBA00008857"/>
    </source>
</evidence>
<dbReference type="Gene3D" id="1.10.443.10">
    <property type="entry name" value="Intergrase catalytic core"/>
    <property type="match status" value="1"/>
</dbReference>
<feature type="region of interest" description="Disordered" evidence="5">
    <location>
        <begin position="1"/>
        <end position="22"/>
    </location>
</feature>
<keyword evidence="2" id="KW-0229">DNA integration</keyword>
<dbReference type="PANTHER" id="PTHR30629:SF2">
    <property type="entry name" value="PROPHAGE INTEGRASE INTS-RELATED"/>
    <property type="match status" value="1"/>
</dbReference>
<evidence type="ECO:0000259" key="6">
    <source>
        <dbReference type="PROSITE" id="PS51898"/>
    </source>
</evidence>
<evidence type="ECO:0000313" key="7">
    <source>
        <dbReference type="EMBL" id="RVU03336.1"/>
    </source>
</evidence>
<dbReference type="InterPro" id="IPR025166">
    <property type="entry name" value="Integrase_DNA_bind_dom"/>
</dbReference>
<evidence type="ECO:0000256" key="2">
    <source>
        <dbReference type="ARBA" id="ARBA00022908"/>
    </source>
</evidence>
<dbReference type="CDD" id="cd00796">
    <property type="entry name" value="INT_Rci_Hp1_C"/>
    <property type="match status" value="1"/>
</dbReference>
<dbReference type="GO" id="GO:0015074">
    <property type="term" value="P:DNA integration"/>
    <property type="evidence" value="ECO:0007669"/>
    <property type="project" value="UniProtKB-KW"/>
</dbReference>
<comment type="caution">
    <text evidence="7">The sequence shown here is derived from an EMBL/GenBank/DDBJ whole genome shotgun (WGS) entry which is preliminary data.</text>
</comment>
<dbReference type="SUPFAM" id="SSF56349">
    <property type="entry name" value="DNA breaking-rejoining enzymes"/>
    <property type="match status" value="1"/>
</dbReference>
<dbReference type="Pfam" id="PF00589">
    <property type="entry name" value="Phage_integrase"/>
    <property type="match status" value="1"/>
</dbReference>
<dbReference type="Gene3D" id="1.10.150.130">
    <property type="match status" value="1"/>
</dbReference>
<proteinExistence type="inferred from homology"/>
<dbReference type="GO" id="GO:0003677">
    <property type="term" value="F:DNA binding"/>
    <property type="evidence" value="ECO:0007669"/>
    <property type="project" value="UniProtKB-KW"/>
</dbReference>
<dbReference type="EMBL" id="SACO01000017">
    <property type="protein sequence ID" value="RVU03336.1"/>
    <property type="molecule type" value="Genomic_DNA"/>
</dbReference>
<protein>
    <submittedName>
        <fullName evidence="7">DUF4102 domain-containing protein</fullName>
    </submittedName>
</protein>
<dbReference type="InterPro" id="IPR013762">
    <property type="entry name" value="Integrase-like_cat_sf"/>
</dbReference>
<comment type="similarity">
    <text evidence="1">Belongs to the 'phage' integrase family.</text>
</comment>
<dbReference type="Gene3D" id="3.30.160.390">
    <property type="entry name" value="Integrase, DNA-binding domain"/>
    <property type="match status" value="1"/>
</dbReference>
<keyword evidence="4" id="KW-0233">DNA recombination</keyword>
<evidence type="ECO:0000256" key="5">
    <source>
        <dbReference type="SAM" id="MobiDB-lite"/>
    </source>
</evidence>
<keyword evidence="8" id="KW-1185">Reference proteome</keyword>
<dbReference type="Pfam" id="PF14659">
    <property type="entry name" value="Phage_int_SAM_3"/>
    <property type="match status" value="1"/>
</dbReference>
<dbReference type="Pfam" id="PF13356">
    <property type="entry name" value="Arm-DNA-bind_3"/>
    <property type="match status" value="1"/>
</dbReference>
<dbReference type="InterPro" id="IPR011010">
    <property type="entry name" value="DNA_brk_join_enz"/>
</dbReference>
<organism evidence="7 8">
    <name type="scientific">Novosphingobium umbonatum</name>
    <dbReference type="NCBI Taxonomy" id="1908524"/>
    <lineage>
        <taxon>Bacteria</taxon>
        <taxon>Pseudomonadati</taxon>
        <taxon>Pseudomonadota</taxon>
        <taxon>Alphaproteobacteria</taxon>
        <taxon>Sphingomonadales</taxon>
        <taxon>Sphingomonadaceae</taxon>
        <taxon>Novosphingobium</taxon>
    </lineage>
</organism>
<dbReference type="PROSITE" id="PS51898">
    <property type="entry name" value="TYR_RECOMBINASE"/>
    <property type="match status" value="1"/>
</dbReference>
<reference evidence="7 8" key="1">
    <citation type="submission" date="2019-01" db="EMBL/GenBank/DDBJ databases">
        <authorList>
            <person name="Chen W.-M."/>
        </authorList>
    </citation>
    <scope>NUCLEOTIDE SEQUENCE [LARGE SCALE GENOMIC DNA]</scope>
    <source>
        <strain evidence="7 8">FSY-9</strain>
    </source>
</reference>
<evidence type="ECO:0000256" key="4">
    <source>
        <dbReference type="ARBA" id="ARBA00023172"/>
    </source>
</evidence>
<sequence length="390" mass="44342">MVPKRLAPGNRAYLDGNLARRKQPPAPREYAIWDTELAGFGLRIRPSGRRSWFVRVRRRGKHQRITLGSVEDLDAPTARMQARRILAEVALDGLPRRVAQRQSPTFAEYVDEFWRDCAHHWKLSTQKRNWDAIRLDIAPQFGPMRLDIICRSDIIRWRDDCAEGKQAKFNRALPVLAAMLKYAEALGYLRKGSNPCRGTPRFKRKAMERFLSPLEYRRLGAALSEAEEMQPLRVAIIRLLLYTGARSQEIGGLQWDWVQGPRLLLPDSKTGPKTIWLCSQAVRILEALPRREGCPFVFPNQKGDAPLKLDVWWSKFRRRCALPDLRIHDLRHSYASIAIRHNMPLATIGRLLGHELPETTAKYAHLADETIAEAAARVSGGLASAIGLGA</sequence>
<keyword evidence="3" id="KW-0238">DNA-binding</keyword>
<evidence type="ECO:0000313" key="8">
    <source>
        <dbReference type="Proteomes" id="UP000282837"/>
    </source>
</evidence>
<feature type="domain" description="Tyr recombinase" evidence="6">
    <location>
        <begin position="206"/>
        <end position="376"/>
    </location>
</feature>
<dbReference type="GO" id="GO:0006310">
    <property type="term" value="P:DNA recombination"/>
    <property type="evidence" value="ECO:0007669"/>
    <property type="project" value="UniProtKB-KW"/>
</dbReference>
<dbReference type="AlphaFoldDB" id="A0A3S2V4N1"/>
<name>A0A3S2V4N1_9SPHN</name>
<accession>A0A3S2V4N1</accession>
<dbReference type="InterPro" id="IPR050808">
    <property type="entry name" value="Phage_Integrase"/>
</dbReference>
<dbReference type="OrthoDB" id="7615137at2"/>
<dbReference type="InterPro" id="IPR010998">
    <property type="entry name" value="Integrase_recombinase_N"/>
</dbReference>
<dbReference type="InterPro" id="IPR038488">
    <property type="entry name" value="Integrase_DNA-bd_sf"/>
</dbReference>
<dbReference type="InterPro" id="IPR002104">
    <property type="entry name" value="Integrase_catalytic"/>
</dbReference>
<gene>
    <name evidence="7" type="ORF">EOE18_16610</name>
</gene>
<evidence type="ECO:0000256" key="3">
    <source>
        <dbReference type="ARBA" id="ARBA00023125"/>
    </source>
</evidence>
<dbReference type="Proteomes" id="UP000282837">
    <property type="component" value="Unassembled WGS sequence"/>
</dbReference>
<dbReference type="InterPro" id="IPR004107">
    <property type="entry name" value="Integrase_SAM-like_N"/>
</dbReference>
<dbReference type="PANTHER" id="PTHR30629">
    <property type="entry name" value="PROPHAGE INTEGRASE"/>
    <property type="match status" value="1"/>
</dbReference>